<dbReference type="InterPro" id="IPR006480">
    <property type="entry name" value="Phage_holin_4_1"/>
</dbReference>
<evidence type="ECO:0000256" key="4">
    <source>
        <dbReference type="ARBA" id="ARBA00023136"/>
    </source>
</evidence>
<evidence type="ECO:0000313" key="8">
    <source>
        <dbReference type="Proteomes" id="UP000435910"/>
    </source>
</evidence>
<evidence type="ECO:0000256" key="1">
    <source>
        <dbReference type="ARBA" id="ARBA00004141"/>
    </source>
</evidence>
<reference evidence="6 9" key="2">
    <citation type="submission" date="2020-12" db="EMBL/GenBank/DDBJ databases">
        <title>FDA dAtabase for Regulatory Grade micrObial Sequences (FDA-ARGOS): Supporting development and validation of Infectious Disease Dx tests.</title>
        <authorList>
            <person name="Nelson B."/>
            <person name="Plummer A."/>
            <person name="Tallon L."/>
            <person name="Sadzewicz L."/>
            <person name="Zhao X."/>
            <person name="Boylan J."/>
            <person name="Ott S."/>
            <person name="Bowen H."/>
            <person name="Vavikolanu K."/>
            <person name="Mehta A."/>
            <person name="Aluvathingal J."/>
            <person name="Nadendla S."/>
            <person name="Myers T."/>
            <person name="Yan Y."/>
            <person name="Sichtig H."/>
        </authorList>
    </citation>
    <scope>NUCLEOTIDE SEQUENCE [LARGE SCALE GENOMIC DNA]</scope>
    <source>
        <strain evidence="6 9">FDAARGOS_923</strain>
    </source>
</reference>
<dbReference type="AlphaFoldDB" id="A0A1Y0YRY9"/>
<evidence type="ECO:0000313" key="6">
    <source>
        <dbReference type="EMBL" id="QPR74438.1"/>
    </source>
</evidence>
<gene>
    <name evidence="7" type="ORF">CHCC16736_2049</name>
    <name evidence="6" type="ORF">I6G80_09395</name>
</gene>
<evidence type="ECO:0000256" key="3">
    <source>
        <dbReference type="ARBA" id="ARBA00022989"/>
    </source>
</evidence>
<dbReference type="GeneID" id="92860204"/>
<evidence type="ECO:0000256" key="5">
    <source>
        <dbReference type="ARBA" id="ARBA00023600"/>
    </source>
</evidence>
<dbReference type="OMA" id="WENGHII"/>
<dbReference type="GO" id="GO:0016020">
    <property type="term" value="C:membrane"/>
    <property type="evidence" value="ECO:0007669"/>
    <property type="project" value="UniProtKB-SubCell"/>
</dbReference>
<proteinExistence type="inferred from homology"/>
<comment type="similarity">
    <text evidence="5">Belongs to the bacteriophage holin family. Cp-1 holin subfamily.</text>
</comment>
<dbReference type="NCBIfam" id="TIGR01593">
    <property type="entry name" value="holin_tox_secr"/>
    <property type="match status" value="1"/>
</dbReference>
<protein>
    <submittedName>
        <fullName evidence="6">Phage holin family protein</fullName>
    </submittedName>
</protein>
<dbReference type="EMBL" id="CP065647">
    <property type="protein sequence ID" value="QPR74438.1"/>
    <property type="molecule type" value="Genomic_DNA"/>
</dbReference>
<dbReference type="Proteomes" id="UP000595038">
    <property type="component" value="Chromosome"/>
</dbReference>
<reference evidence="7 8" key="1">
    <citation type="submission" date="2019-06" db="EMBL/GenBank/DDBJ databases">
        <title>Genome sequence analysis of &gt;100 Bacillus licheniformis strains suggests intrinsic resistance to this species.</title>
        <authorList>
            <person name="Wels M."/>
            <person name="Siezen R.J."/>
            <person name="Johansen E."/>
            <person name="Stuer-Lauridsen B."/>
            <person name="Bjerre K."/>
            <person name="Nielsen B.K.K."/>
        </authorList>
    </citation>
    <scope>NUCLEOTIDE SEQUENCE [LARGE SCALE GENOMIC DNA]</scope>
    <source>
        <strain evidence="7 8">BAC-16736</strain>
    </source>
</reference>
<comment type="subcellular location">
    <subcellularLocation>
        <location evidence="1">Membrane</location>
        <topology evidence="1">Multi-pass membrane protein</topology>
    </subcellularLocation>
</comment>
<dbReference type="Pfam" id="PF05105">
    <property type="entry name" value="Phage_holin_4_1"/>
    <property type="match status" value="1"/>
</dbReference>
<sequence>MFKDLSIFSLFTIGLSAIGFLFGRIEYLFMILITLMGIEFVSKSLNECVEDRFTIKRLFTRLAKKLVTLFLISVAHLFDQMLQTGSSIRDFSIMFYILYEAFQIVSTAHSLGIPVPQMLLDILNTIKEKLRGKP</sequence>
<evidence type="ECO:0000256" key="2">
    <source>
        <dbReference type="ARBA" id="ARBA00022692"/>
    </source>
</evidence>
<evidence type="ECO:0000313" key="9">
    <source>
        <dbReference type="Proteomes" id="UP000595038"/>
    </source>
</evidence>
<name>A0A1Y0YRY9_BACLI</name>
<keyword evidence="4" id="KW-0472">Membrane</keyword>
<dbReference type="RefSeq" id="WP_003184607.1">
    <property type="nucleotide sequence ID" value="NZ_BEXU01000016.1"/>
</dbReference>
<accession>A0A1Y0YRY9</accession>
<organism evidence="7 8">
    <name type="scientific">Bacillus licheniformis</name>
    <dbReference type="NCBI Taxonomy" id="1402"/>
    <lineage>
        <taxon>Bacteria</taxon>
        <taxon>Bacillati</taxon>
        <taxon>Bacillota</taxon>
        <taxon>Bacilli</taxon>
        <taxon>Bacillales</taxon>
        <taxon>Bacillaceae</taxon>
        <taxon>Bacillus</taxon>
    </lineage>
</organism>
<evidence type="ECO:0000313" key="7">
    <source>
        <dbReference type="EMBL" id="TWL34269.1"/>
    </source>
</evidence>
<dbReference type="EMBL" id="NILC01000001">
    <property type="protein sequence ID" value="TWL34269.1"/>
    <property type="molecule type" value="Genomic_DNA"/>
</dbReference>
<keyword evidence="3" id="KW-1133">Transmembrane helix</keyword>
<keyword evidence="2" id="KW-0812">Transmembrane</keyword>
<dbReference type="Proteomes" id="UP000435910">
    <property type="component" value="Unassembled WGS sequence"/>
</dbReference>